<reference evidence="7" key="1">
    <citation type="submission" date="2021-04" db="EMBL/GenBank/DDBJ databases">
        <title>The complete genome sequence of Caulobacter sp. S6.</title>
        <authorList>
            <person name="Tang Y."/>
            <person name="Ouyang W."/>
            <person name="Liu Q."/>
            <person name="Huang B."/>
            <person name="Guo Z."/>
            <person name="Lei P."/>
        </authorList>
    </citation>
    <scope>NUCLEOTIDE SEQUENCE</scope>
    <source>
        <strain evidence="7">S6</strain>
    </source>
</reference>
<comment type="cofactor">
    <cofactor evidence="1">
        <name>Mg(2+)</name>
        <dbReference type="ChEBI" id="CHEBI:18420"/>
    </cofactor>
</comment>
<keyword evidence="4" id="KW-0808">Transferase</keyword>
<name>A0A975FZ95_9CAUL</name>
<evidence type="ECO:0000256" key="2">
    <source>
        <dbReference type="ARBA" id="ARBA00006739"/>
    </source>
</evidence>
<dbReference type="PANTHER" id="PTHR48090">
    <property type="entry name" value="UNDECAPRENYL-PHOSPHATE 4-DEOXY-4-FORMAMIDO-L-ARABINOSE TRANSFERASE-RELATED"/>
    <property type="match status" value="1"/>
</dbReference>
<dbReference type="InterPro" id="IPR001173">
    <property type="entry name" value="Glyco_trans_2-like"/>
</dbReference>
<comment type="similarity">
    <text evidence="2">Belongs to the glycosyltransferase 2 family.</text>
</comment>
<evidence type="ECO:0000256" key="4">
    <source>
        <dbReference type="ARBA" id="ARBA00022679"/>
    </source>
</evidence>
<dbReference type="AlphaFoldDB" id="A0A975FZ95"/>
<dbReference type="CDD" id="cd04179">
    <property type="entry name" value="DPM_DPG-synthase_like"/>
    <property type="match status" value="1"/>
</dbReference>
<evidence type="ECO:0000313" key="8">
    <source>
        <dbReference type="Proteomes" id="UP000676409"/>
    </source>
</evidence>
<sequence length="268" mass="29309">MLIDSHKPKVQFAPPWGARPVPAPRRVNPNASISCVVCAYNEADRIRNILEAVDGHPALCEVIVVNDGSTDATEALLAAYPSIRVISYSPNRGKTYALSRGIAAAKGDYLMLLDADLAGVTAADVQALADPVMTGWADASISLRSNSLALYRLIGLDFVSGERVLPAPLIREAVATMEQLPRWGGEAFINNLVIREQLSIAVVDWPKVFNIRKYAKQGLWRGMLSEFTMIGDAFRVLSPIGVVRQNLALLRLVKRRRRAEAFELATSD</sequence>
<dbReference type="InterPro" id="IPR050256">
    <property type="entry name" value="Glycosyltransferase_2"/>
</dbReference>
<evidence type="ECO:0000313" key="7">
    <source>
        <dbReference type="EMBL" id="QUD88015.1"/>
    </source>
</evidence>
<proteinExistence type="inferred from homology"/>
<dbReference type="Pfam" id="PF00535">
    <property type="entry name" value="Glycos_transf_2"/>
    <property type="match status" value="1"/>
</dbReference>
<dbReference type="Gene3D" id="3.90.550.10">
    <property type="entry name" value="Spore Coat Polysaccharide Biosynthesis Protein SpsA, Chain A"/>
    <property type="match status" value="1"/>
</dbReference>
<dbReference type="PANTHER" id="PTHR48090:SF10">
    <property type="entry name" value="GLUCOSYL-3-PHOSPHOGLYCERATE SYNTHASE"/>
    <property type="match status" value="1"/>
</dbReference>
<accession>A0A975FZ95</accession>
<dbReference type="RefSeq" id="WP_211938066.1">
    <property type="nucleotide sequence ID" value="NZ_CP073078.1"/>
</dbReference>
<dbReference type="EMBL" id="CP073078">
    <property type="protein sequence ID" value="QUD88015.1"/>
    <property type="molecule type" value="Genomic_DNA"/>
</dbReference>
<protein>
    <submittedName>
        <fullName evidence="7">Glycosyltransferase family 2 protein</fullName>
    </submittedName>
</protein>
<dbReference type="KEGG" id="caul:KCG34_23765"/>
<organism evidence="7 8">
    <name type="scientific">Phenylobacterium montanum</name>
    <dbReference type="NCBI Taxonomy" id="2823693"/>
    <lineage>
        <taxon>Bacteria</taxon>
        <taxon>Pseudomonadati</taxon>
        <taxon>Pseudomonadota</taxon>
        <taxon>Alphaproteobacteria</taxon>
        <taxon>Caulobacterales</taxon>
        <taxon>Caulobacteraceae</taxon>
        <taxon>Phenylobacterium</taxon>
    </lineage>
</organism>
<dbReference type="Proteomes" id="UP000676409">
    <property type="component" value="Chromosome"/>
</dbReference>
<keyword evidence="3" id="KW-0328">Glycosyltransferase</keyword>
<feature type="domain" description="Glycosyltransferase 2-like" evidence="6">
    <location>
        <begin position="34"/>
        <end position="118"/>
    </location>
</feature>
<dbReference type="GO" id="GO:0016757">
    <property type="term" value="F:glycosyltransferase activity"/>
    <property type="evidence" value="ECO:0007669"/>
    <property type="project" value="UniProtKB-KW"/>
</dbReference>
<keyword evidence="8" id="KW-1185">Reference proteome</keyword>
<dbReference type="SUPFAM" id="SSF53448">
    <property type="entry name" value="Nucleotide-diphospho-sugar transferases"/>
    <property type="match status" value="1"/>
</dbReference>
<evidence type="ECO:0000256" key="3">
    <source>
        <dbReference type="ARBA" id="ARBA00022676"/>
    </source>
</evidence>
<evidence type="ECO:0000256" key="5">
    <source>
        <dbReference type="ARBA" id="ARBA00022842"/>
    </source>
</evidence>
<gene>
    <name evidence="7" type="ORF">KCG34_23765</name>
</gene>
<evidence type="ECO:0000259" key="6">
    <source>
        <dbReference type="Pfam" id="PF00535"/>
    </source>
</evidence>
<dbReference type="InterPro" id="IPR029044">
    <property type="entry name" value="Nucleotide-diphossugar_trans"/>
</dbReference>
<evidence type="ECO:0000256" key="1">
    <source>
        <dbReference type="ARBA" id="ARBA00001946"/>
    </source>
</evidence>
<keyword evidence="5" id="KW-0460">Magnesium</keyword>